<dbReference type="SUPFAM" id="SSF51197">
    <property type="entry name" value="Clavaminate synthase-like"/>
    <property type="match status" value="1"/>
</dbReference>
<dbReference type="PANTHER" id="PTHR10209:SF885">
    <property type="entry name" value="2OG-FE(II) OXYGENASE FAMILY, PUTATIVE (AFU_ORTHOLOGUE AFUA_2G00750)-RELATED"/>
    <property type="match status" value="1"/>
</dbReference>
<dbReference type="Pfam" id="PF03171">
    <property type="entry name" value="2OG-FeII_Oxy"/>
    <property type="match status" value="1"/>
</dbReference>
<comment type="similarity">
    <text evidence="1">Belongs to the iron/ascorbate-dependent oxidoreductase family.</text>
</comment>
<dbReference type="InterPro" id="IPR036864">
    <property type="entry name" value="Zn2-C6_fun-type_DNA-bd_sf"/>
</dbReference>
<dbReference type="InterPro" id="IPR027443">
    <property type="entry name" value="IPNS-like_sf"/>
</dbReference>
<evidence type="ECO:0000313" key="7">
    <source>
        <dbReference type="EMBL" id="KAK9778643.1"/>
    </source>
</evidence>
<keyword evidence="3" id="KW-0560">Oxidoreductase</keyword>
<dbReference type="InterPro" id="IPR044861">
    <property type="entry name" value="IPNS-like_FE2OG_OXY"/>
</dbReference>
<evidence type="ECO:0000259" key="6">
    <source>
        <dbReference type="PROSITE" id="PS51471"/>
    </source>
</evidence>
<sequence>MSTMAYTTIELLTPQGPEFRQVSTAAPRPPTADEMPLIDLSSIDGDLEARKALALKIKAAAENTGFFYIHNHGIPEHLIQDALGQMKQFFSQPLSEKEKASFRVSGHSSGYHGLKSGQINKTESRDNKETFSMRYDASMDPARGGIIDSTGTPAMPDESIWDGTRHLEGFRSVLIEFYQRRLALARKLIRLFAMALDLPENFFDAITTHPGADAVHIHYPGVQETPKPSSRDGQDIDVGIGSHTDIQCLTLLWQDLSGGLQVLSLAGDWLDAKPIEGTLVVNIGDFLQRLSNNRFRSTVHRVYNRKNTSRYAMPFFLGFNPEAVCEVVPTCVDEDHPALYEPISCGKENPRPTKRSLRHNDAEEGTPTESQRKRRRRVLSCESCQRSKTRCEYAPDLQGCRRCQNLRSVVIVILVCSLRDHNQPESNATEPKTQSLEERLHRQEHMLAELLDLVKDLKKGESRHDSGASNTQQSWGEKFGFQNCNQLQDLDNTSGPSSLAFASSPVVVLREIGSRCTGSRRQALDTANLDLVASGIIDQNTEKELIDLFCTTHKHSRLLYDRQDLAAIREMWESSLFLRAVCCLKGMVCRADFRNTSIHRTVYDRVRNSMGQALLLSPLTLAETYAVLLMTDGILDPAQDGSEFIDSWLLTGFCAQQAVLAINLPKIVSSIARDETSIEDQRAIRLWSVICLQHLHFYDASLQDSMMLAEIQLYSALLQILRQSSFKGSATEAEDFTSWRERWSHLLLLPTASNLKLGYLFACLILATRKLEAIGESLQSHTFMRDTVLGDAHGDSDSQTDGNKYDDTLRAALRKTCSKLAEGIIDLFLEMKPPLKISLGSETHLSVVYSSLILAHFDETESGLSDQHCLDLVVRIYDWYNSTPQLARMINSGKIANRRLRSRLERATSDTGDHPFWDSWSSRPALQPSEMLDNNAPPASNPPKPLGDIMSTGDMPSMHDFFGGAFLDFYGWDLESSSA</sequence>
<dbReference type="PRINTS" id="PR00682">
    <property type="entry name" value="IPNSYNTHASE"/>
</dbReference>
<dbReference type="Pfam" id="PF14226">
    <property type="entry name" value="DIOX_N"/>
    <property type="match status" value="1"/>
</dbReference>
<gene>
    <name evidence="7" type="ORF">SCAR479_04665</name>
</gene>
<feature type="region of interest" description="Disordered" evidence="5">
    <location>
        <begin position="927"/>
        <end position="951"/>
    </location>
</feature>
<feature type="region of interest" description="Disordered" evidence="5">
    <location>
        <begin position="342"/>
        <end position="374"/>
    </location>
</feature>
<reference evidence="7 8" key="1">
    <citation type="submission" date="2024-02" db="EMBL/GenBank/DDBJ databases">
        <title>First draft genome assembly of two strains of Seiridium cardinale.</title>
        <authorList>
            <person name="Emiliani G."/>
            <person name="Scali E."/>
        </authorList>
    </citation>
    <scope>NUCLEOTIDE SEQUENCE [LARGE SCALE GENOMIC DNA]</scope>
    <source>
        <strain evidence="7 8">BM-138-000479</strain>
    </source>
</reference>
<comment type="caution">
    <text evidence="7">The sequence shown here is derived from an EMBL/GenBank/DDBJ whole genome shotgun (WGS) entry which is preliminary data.</text>
</comment>
<keyword evidence="4" id="KW-0408">Iron</keyword>
<dbReference type="Proteomes" id="UP001465668">
    <property type="component" value="Unassembled WGS sequence"/>
</dbReference>
<evidence type="ECO:0000256" key="5">
    <source>
        <dbReference type="SAM" id="MobiDB-lite"/>
    </source>
</evidence>
<keyword evidence="8" id="KW-1185">Reference proteome</keyword>
<evidence type="ECO:0000256" key="1">
    <source>
        <dbReference type="ARBA" id="ARBA00008056"/>
    </source>
</evidence>
<evidence type="ECO:0000256" key="2">
    <source>
        <dbReference type="ARBA" id="ARBA00022723"/>
    </source>
</evidence>
<dbReference type="InterPro" id="IPR005123">
    <property type="entry name" value="Oxoglu/Fe-dep_dioxygenase_dom"/>
</dbReference>
<feature type="domain" description="Fe2OG dioxygenase" evidence="6">
    <location>
        <begin position="216"/>
        <end position="319"/>
    </location>
</feature>
<dbReference type="PROSITE" id="PS51471">
    <property type="entry name" value="FE2OG_OXY"/>
    <property type="match status" value="1"/>
</dbReference>
<protein>
    <recommendedName>
        <fullName evidence="6">Fe2OG dioxygenase domain-containing protein</fullName>
    </recommendedName>
</protein>
<dbReference type="EMBL" id="JARVKM010000015">
    <property type="protein sequence ID" value="KAK9778643.1"/>
    <property type="molecule type" value="Genomic_DNA"/>
</dbReference>
<evidence type="ECO:0000256" key="4">
    <source>
        <dbReference type="ARBA" id="ARBA00023004"/>
    </source>
</evidence>
<keyword evidence="2" id="KW-0479">Metal-binding</keyword>
<evidence type="ECO:0000313" key="8">
    <source>
        <dbReference type="Proteomes" id="UP001465668"/>
    </source>
</evidence>
<name>A0ABR2XXU9_9PEZI</name>
<dbReference type="PANTHER" id="PTHR10209">
    <property type="entry name" value="OXIDOREDUCTASE, 2OG-FE II OXYGENASE FAMILY PROTEIN"/>
    <property type="match status" value="1"/>
</dbReference>
<dbReference type="InterPro" id="IPR026992">
    <property type="entry name" value="DIOX_N"/>
</dbReference>
<evidence type="ECO:0000256" key="3">
    <source>
        <dbReference type="ARBA" id="ARBA00023002"/>
    </source>
</evidence>
<organism evidence="7 8">
    <name type="scientific">Seiridium cardinale</name>
    <dbReference type="NCBI Taxonomy" id="138064"/>
    <lineage>
        <taxon>Eukaryota</taxon>
        <taxon>Fungi</taxon>
        <taxon>Dikarya</taxon>
        <taxon>Ascomycota</taxon>
        <taxon>Pezizomycotina</taxon>
        <taxon>Sordariomycetes</taxon>
        <taxon>Xylariomycetidae</taxon>
        <taxon>Amphisphaeriales</taxon>
        <taxon>Sporocadaceae</taxon>
        <taxon>Seiridium</taxon>
    </lineage>
</organism>
<proteinExistence type="inferred from homology"/>
<dbReference type="Gene3D" id="4.10.240.10">
    <property type="entry name" value="Zn(2)-C6 fungal-type DNA-binding domain"/>
    <property type="match status" value="1"/>
</dbReference>
<dbReference type="Gene3D" id="2.60.120.330">
    <property type="entry name" value="B-lactam Antibiotic, Isopenicillin N Synthase, Chain"/>
    <property type="match status" value="1"/>
</dbReference>
<accession>A0ABR2XXU9</accession>